<proteinExistence type="predicted"/>
<reference evidence="1" key="1">
    <citation type="journal article" date="2020" name="Stud. Mycol.">
        <title>101 Dothideomycetes genomes: a test case for predicting lifestyles and emergence of pathogens.</title>
        <authorList>
            <person name="Haridas S."/>
            <person name="Albert R."/>
            <person name="Binder M."/>
            <person name="Bloem J."/>
            <person name="Labutti K."/>
            <person name="Salamov A."/>
            <person name="Andreopoulos B."/>
            <person name="Baker S."/>
            <person name="Barry K."/>
            <person name="Bills G."/>
            <person name="Bluhm B."/>
            <person name="Cannon C."/>
            <person name="Castanera R."/>
            <person name="Culley D."/>
            <person name="Daum C."/>
            <person name="Ezra D."/>
            <person name="Gonzalez J."/>
            <person name="Henrissat B."/>
            <person name="Kuo A."/>
            <person name="Liang C."/>
            <person name="Lipzen A."/>
            <person name="Lutzoni F."/>
            <person name="Magnuson J."/>
            <person name="Mondo S."/>
            <person name="Nolan M."/>
            <person name="Ohm R."/>
            <person name="Pangilinan J."/>
            <person name="Park H.-J."/>
            <person name="Ramirez L."/>
            <person name="Alfaro M."/>
            <person name="Sun H."/>
            <person name="Tritt A."/>
            <person name="Yoshinaga Y."/>
            <person name="Zwiers L.-H."/>
            <person name="Turgeon B."/>
            <person name="Goodwin S."/>
            <person name="Spatafora J."/>
            <person name="Crous P."/>
            <person name="Grigoriev I."/>
        </authorList>
    </citation>
    <scope>NUCLEOTIDE SEQUENCE</scope>
    <source>
        <strain evidence="1">CBS 110217</strain>
    </source>
</reference>
<organism evidence="1 2">
    <name type="scientific">Setomelanomma holmii</name>
    <dbReference type="NCBI Taxonomy" id="210430"/>
    <lineage>
        <taxon>Eukaryota</taxon>
        <taxon>Fungi</taxon>
        <taxon>Dikarya</taxon>
        <taxon>Ascomycota</taxon>
        <taxon>Pezizomycotina</taxon>
        <taxon>Dothideomycetes</taxon>
        <taxon>Pleosporomycetidae</taxon>
        <taxon>Pleosporales</taxon>
        <taxon>Pleosporineae</taxon>
        <taxon>Phaeosphaeriaceae</taxon>
        <taxon>Setomelanomma</taxon>
    </lineage>
</organism>
<comment type="caution">
    <text evidence="1">The sequence shown here is derived from an EMBL/GenBank/DDBJ whole genome shotgun (WGS) entry which is preliminary data.</text>
</comment>
<protein>
    <submittedName>
        <fullName evidence="1">Uncharacterized protein</fullName>
    </submittedName>
</protein>
<keyword evidence="2" id="KW-1185">Reference proteome</keyword>
<name>A0A9P4H7X8_9PLEO</name>
<dbReference type="EMBL" id="ML978204">
    <property type="protein sequence ID" value="KAF2029172.1"/>
    <property type="molecule type" value="Genomic_DNA"/>
</dbReference>
<dbReference type="Proteomes" id="UP000799777">
    <property type="component" value="Unassembled WGS sequence"/>
</dbReference>
<evidence type="ECO:0000313" key="2">
    <source>
        <dbReference type="Proteomes" id="UP000799777"/>
    </source>
</evidence>
<dbReference type="AlphaFoldDB" id="A0A9P4H7X8"/>
<accession>A0A9P4H7X8</accession>
<evidence type="ECO:0000313" key="1">
    <source>
        <dbReference type="EMBL" id="KAF2029172.1"/>
    </source>
</evidence>
<sequence>MSSFFQAPRAALNAQPAFAGAPNASTTSAWVFGSRAPVTPSPLRQAFSSPSFTNVTPSSSDLMELSGDNLDLAVANSSQSFSNIKVIRLHVQLDHIPFALLDTMLEQVKASGSLREVHLCIQSQLWPALQDVQKNVGLERALTSTARKWVNTKILFKFFFFLPHVPAVPEQDNVRKPGTASHNSDYLDFNLYKEVDFPTAIAGTQEASNELYDILAFAEGRSLVRPSVVAGSAGNERGVDDVMGLGEMI</sequence>
<gene>
    <name evidence="1" type="ORF">EK21DRAFT_113229</name>
</gene>